<evidence type="ECO:0000313" key="13">
    <source>
        <dbReference type="Proteomes" id="UP000044625"/>
    </source>
</evidence>
<dbReference type="Proteomes" id="UP000044625">
    <property type="component" value="Unassembled WGS sequence"/>
</dbReference>
<dbReference type="AlphaFoldDB" id="A0A0T9P992"/>
<dbReference type="Pfam" id="PF11356">
    <property type="entry name" value="T2SSC"/>
    <property type="match status" value="1"/>
</dbReference>
<dbReference type="GO" id="GO:0005886">
    <property type="term" value="C:plasma membrane"/>
    <property type="evidence" value="ECO:0007669"/>
    <property type="project" value="UniProtKB-SubCell"/>
</dbReference>
<evidence type="ECO:0000256" key="4">
    <source>
        <dbReference type="ARBA" id="ARBA00022519"/>
    </source>
</evidence>
<dbReference type="GO" id="GO:0015031">
    <property type="term" value="P:protein transport"/>
    <property type="evidence" value="ECO:0007669"/>
    <property type="project" value="UniProtKB-KW"/>
</dbReference>
<keyword evidence="13" id="KW-1185">Reference proteome</keyword>
<dbReference type="EMBL" id="CQAZ01000010">
    <property type="protein sequence ID" value="CNH52326.1"/>
    <property type="molecule type" value="Genomic_DNA"/>
</dbReference>
<evidence type="ECO:0000256" key="3">
    <source>
        <dbReference type="ARBA" id="ARBA00022475"/>
    </source>
</evidence>
<keyword evidence="5 9" id="KW-0812">Transmembrane</keyword>
<feature type="transmembrane region" description="Helical" evidence="9">
    <location>
        <begin position="23"/>
        <end position="44"/>
    </location>
</feature>
<evidence type="ECO:0000259" key="10">
    <source>
        <dbReference type="Pfam" id="PF11356"/>
    </source>
</evidence>
<dbReference type="Gene3D" id="2.30.30.830">
    <property type="match status" value="1"/>
</dbReference>
<keyword evidence="2" id="KW-0813">Transport</keyword>
<evidence type="ECO:0000256" key="6">
    <source>
        <dbReference type="ARBA" id="ARBA00022927"/>
    </source>
</evidence>
<keyword evidence="7 9" id="KW-1133">Transmembrane helix</keyword>
<evidence type="ECO:0000256" key="9">
    <source>
        <dbReference type="SAM" id="Phobius"/>
    </source>
</evidence>
<name>A0A0T9P992_9GAMM</name>
<dbReference type="EMBL" id="CWJL01000015">
    <property type="protein sequence ID" value="CRY67825.1"/>
    <property type="molecule type" value="Genomic_DNA"/>
</dbReference>
<sequence>MLSLFNRIIITPCRKLMNSKKDLLLLFITSLILYQLYIAFYSMVNKSEAPIPILYEGYSGDDDSLNDRIKMIEEIKQFIIFREKTSDNQINKKIKTINDVINAPIYTGKLKLVGVLKHAGESKSIVILEFDGMQKTYFINDRVAVNKSAVTIIKILIDRIIINENESYYSLNI</sequence>
<evidence type="ECO:0000256" key="5">
    <source>
        <dbReference type="ARBA" id="ARBA00022692"/>
    </source>
</evidence>
<reference evidence="12 13" key="2">
    <citation type="submission" date="2015-03" db="EMBL/GenBank/DDBJ databases">
        <authorList>
            <consortium name="Pathogen Informatics"/>
            <person name="Murphy D."/>
        </authorList>
    </citation>
    <scope>NUCLEOTIDE SEQUENCE [LARGE SCALE GENOMIC DNA]</scope>
    <source>
        <strain evidence="12">Type strain: CIP110230</strain>
        <strain evidence="13">type strain: CIP110230</strain>
    </source>
</reference>
<evidence type="ECO:0000313" key="14">
    <source>
        <dbReference type="Proteomes" id="UP000045840"/>
    </source>
</evidence>
<evidence type="ECO:0000256" key="7">
    <source>
        <dbReference type="ARBA" id="ARBA00022989"/>
    </source>
</evidence>
<reference evidence="11" key="1">
    <citation type="submission" date="2015-03" db="EMBL/GenBank/DDBJ databases">
        <authorList>
            <person name="Murphy D."/>
        </authorList>
    </citation>
    <scope>NUCLEOTIDE SEQUENCE [LARGE SCALE GENOMIC DNA]</scope>
    <source>
        <strain evidence="11">A125KOH2</strain>
    </source>
</reference>
<proteinExistence type="predicted"/>
<comment type="subcellular location">
    <subcellularLocation>
        <location evidence="1">Cell inner membrane</location>
    </subcellularLocation>
</comment>
<reference evidence="14" key="3">
    <citation type="submission" date="2015-03" db="EMBL/GenBank/DDBJ databases">
        <authorList>
            <consortium name="Pathogen Informatics"/>
        </authorList>
    </citation>
    <scope>NUCLEOTIDE SEQUENCE [LARGE SCALE GENOMIC DNA]</scope>
    <source>
        <strain evidence="14">A125KOH2</strain>
    </source>
</reference>
<organism evidence="11 14">
    <name type="scientific">Yersinia pekkanenii</name>
    <dbReference type="NCBI Taxonomy" id="1288385"/>
    <lineage>
        <taxon>Bacteria</taxon>
        <taxon>Pseudomonadati</taxon>
        <taxon>Pseudomonadota</taxon>
        <taxon>Gammaproteobacteria</taxon>
        <taxon>Enterobacterales</taxon>
        <taxon>Yersiniaceae</taxon>
        <taxon>Yersinia</taxon>
    </lineage>
</organism>
<keyword evidence="4" id="KW-0997">Cell inner membrane</keyword>
<evidence type="ECO:0000313" key="12">
    <source>
        <dbReference type="EMBL" id="CRY67825.1"/>
    </source>
</evidence>
<keyword evidence="3" id="KW-1003">Cell membrane</keyword>
<protein>
    <submittedName>
        <fullName evidence="11">General secretion pathway protein C</fullName>
    </submittedName>
</protein>
<keyword evidence="8 9" id="KW-0472">Membrane</keyword>
<keyword evidence="6" id="KW-0653">Protein transport</keyword>
<evidence type="ECO:0000256" key="8">
    <source>
        <dbReference type="ARBA" id="ARBA00023136"/>
    </source>
</evidence>
<dbReference type="InterPro" id="IPR024961">
    <property type="entry name" value="T2SS_GspC_N"/>
</dbReference>
<feature type="domain" description="Type II secretion system protein GspC N-terminal" evidence="10">
    <location>
        <begin position="68"/>
        <end position="171"/>
    </location>
</feature>
<evidence type="ECO:0000256" key="1">
    <source>
        <dbReference type="ARBA" id="ARBA00004533"/>
    </source>
</evidence>
<accession>A0A0T9P992</accession>
<gene>
    <name evidence="11" type="primary">outC</name>
    <name evidence="11" type="ORF">ERS008529_01455</name>
    <name evidence="12" type="ORF">ERS137968_02912</name>
</gene>
<evidence type="ECO:0000313" key="11">
    <source>
        <dbReference type="EMBL" id="CNH52326.1"/>
    </source>
</evidence>
<dbReference type="Proteomes" id="UP000045840">
    <property type="component" value="Unassembled WGS sequence"/>
</dbReference>
<evidence type="ECO:0000256" key="2">
    <source>
        <dbReference type="ARBA" id="ARBA00022448"/>
    </source>
</evidence>
<dbReference type="STRING" id="1288385.ERS137968_02912"/>